<dbReference type="InterPro" id="IPR046437">
    <property type="entry name" value="Ser_Thr-PK_POLO_box_1_sf"/>
</dbReference>
<dbReference type="InterPro" id="IPR033699">
    <property type="entry name" value="POLO_box_Plk4_1"/>
</dbReference>
<dbReference type="Pfam" id="PF18409">
    <property type="entry name" value="Plk4_PB2"/>
    <property type="match status" value="1"/>
</dbReference>
<feature type="region of interest" description="Disordered" evidence="2">
    <location>
        <begin position="23"/>
        <end position="47"/>
    </location>
</feature>
<dbReference type="Pfam" id="PF18190">
    <property type="entry name" value="Plk4_PB1"/>
    <property type="match status" value="1"/>
</dbReference>
<evidence type="ECO:0000313" key="6">
    <source>
        <dbReference type="EMBL" id="JAS12403.1"/>
    </source>
</evidence>
<dbReference type="AlphaFoldDB" id="A0A1B6CGB1"/>
<dbReference type="CDD" id="cd13114">
    <property type="entry name" value="POLO_box_Plk4_1"/>
    <property type="match status" value="1"/>
</dbReference>
<dbReference type="FunFam" id="3.30.1120.120:FF:000001">
    <property type="entry name" value="serine/threonine-protein kinase PLK4 isoform X2"/>
    <property type="match status" value="1"/>
</dbReference>
<organism evidence="6">
    <name type="scientific">Clastoptera arizonana</name>
    <name type="common">Arizona spittle bug</name>
    <dbReference type="NCBI Taxonomy" id="38151"/>
    <lineage>
        <taxon>Eukaryota</taxon>
        <taxon>Metazoa</taxon>
        <taxon>Ecdysozoa</taxon>
        <taxon>Arthropoda</taxon>
        <taxon>Hexapoda</taxon>
        <taxon>Insecta</taxon>
        <taxon>Pterygota</taxon>
        <taxon>Neoptera</taxon>
        <taxon>Paraneoptera</taxon>
        <taxon>Hemiptera</taxon>
        <taxon>Auchenorrhyncha</taxon>
        <taxon>Cercopoidea</taxon>
        <taxon>Clastopteridae</taxon>
        <taxon>Clastoptera</taxon>
    </lineage>
</organism>
<dbReference type="InterPro" id="IPR047108">
    <property type="entry name" value="Plk4-like_POLO_box_2_sf"/>
</dbReference>
<dbReference type="PROSITE" id="PS51985">
    <property type="entry name" value="CPB2"/>
    <property type="match status" value="1"/>
</dbReference>
<evidence type="ECO:0000259" key="5">
    <source>
        <dbReference type="PROSITE" id="PS51985"/>
    </source>
</evidence>
<dbReference type="PROSITE" id="PS51984">
    <property type="entry name" value="CPB1"/>
    <property type="match status" value="1"/>
</dbReference>
<feature type="compositionally biased region" description="Basic and acidic residues" evidence="2">
    <location>
        <begin position="23"/>
        <end position="39"/>
    </location>
</feature>
<protein>
    <submittedName>
        <fullName evidence="6">Uncharacterized protein</fullName>
    </submittedName>
</protein>
<dbReference type="Gene3D" id="2.40.50.930">
    <property type="match status" value="1"/>
</dbReference>
<dbReference type="EMBL" id="GEDC01024895">
    <property type="protein sequence ID" value="JAS12403.1"/>
    <property type="molecule type" value="Transcribed_RNA"/>
</dbReference>
<evidence type="ECO:0000256" key="1">
    <source>
        <dbReference type="ARBA" id="ARBA00022843"/>
    </source>
</evidence>
<feature type="domain" description="Cryptic POLO box 1 (CPB1)" evidence="4">
    <location>
        <begin position="83"/>
        <end position="200"/>
    </location>
</feature>
<dbReference type="Gene3D" id="3.30.1120.120">
    <property type="match status" value="1"/>
</dbReference>
<feature type="domain" description="POLO box" evidence="3">
    <location>
        <begin position="352"/>
        <end position="432"/>
    </location>
</feature>
<sequence length="444" mass="50004">KSLCQCMIERQVRERNNHDSFLRHNFEKGCPSEKSEASSRRRNRSPSNEEKCLNWCQQVVSRDIVEVREPTPIKVNEKRNLDDLKLNVPPLCSDRLQPTRHKTKTAVLSILETGEVCIELIKKKGPLKEERVIDVCRISSDGLRIVLYVPNAGRGVPVSDTPPPLPIQGADSIHSYDSLPEKHHKKYIYATRFINLVRAKTPKVTFYSEHAKCLLMENSPDNDFEIIFYSGSKITKSADGVKLIETNGSCTLLDQDNVVSRLPSSSYFMWEHFKQCYEHCCSLERALEQISTSVTCFPIIVGRKPPMNSIFTGKENVNINSPPLSMPSFDVSSTMFGSKQNRSGSSIHSKSHSKLKTIHVPNIGIATQGTNGEISITYPDGTQLSFDGKSGGIAYHNGRNMVRYQQSDSDLIPDVVRDRLAQIPVVLRYFIAGDDSKHKPRSLR</sequence>
<dbReference type="PROSITE" id="PS50078">
    <property type="entry name" value="POLO_BOX"/>
    <property type="match status" value="1"/>
</dbReference>
<accession>A0A1B6CGB1</accession>
<evidence type="ECO:0000259" key="4">
    <source>
        <dbReference type="PROSITE" id="PS51984"/>
    </source>
</evidence>
<evidence type="ECO:0000256" key="2">
    <source>
        <dbReference type="SAM" id="MobiDB-lite"/>
    </source>
</evidence>
<dbReference type="InterPro" id="IPR000959">
    <property type="entry name" value="POLO_box_dom"/>
</dbReference>
<reference evidence="6" key="1">
    <citation type="submission" date="2015-12" db="EMBL/GenBank/DDBJ databases">
        <title>De novo transcriptome assembly of four potential Pierce s Disease insect vectors from Arizona vineyards.</title>
        <authorList>
            <person name="Tassone E.E."/>
        </authorList>
    </citation>
    <scope>NUCLEOTIDE SEQUENCE</scope>
</reference>
<proteinExistence type="predicted"/>
<name>A0A1B6CGB1_9HEMI</name>
<dbReference type="SUPFAM" id="SSF82615">
    <property type="entry name" value="Polo-box domain"/>
    <property type="match status" value="1"/>
</dbReference>
<dbReference type="CDD" id="cd13115">
    <property type="entry name" value="POLO_box_Plk4_2"/>
    <property type="match status" value="1"/>
</dbReference>
<keyword evidence="1" id="KW-0832">Ubl conjugation</keyword>
<gene>
    <name evidence="6" type="ORF">g.14900</name>
</gene>
<feature type="non-terminal residue" evidence="6">
    <location>
        <position position="1"/>
    </location>
</feature>
<dbReference type="InterPro" id="IPR033698">
    <property type="entry name" value="POLO_box_Plk4_2"/>
</dbReference>
<dbReference type="Gene3D" id="3.30.1120.130">
    <property type="match status" value="1"/>
</dbReference>
<evidence type="ECO:0000259" key="3">
    <source>
        <dbReference type="PROSITE" id="PS50078"/>
    </source>
</evidence>
<feature type="domain" description="Cryptic POLO box 2 (CPB2)" evidence="5">
    <location>
        <begin position="201"/>
        <end position="311"/>
    </location>
</feature>